<dbReference type="EMBL" id="GBIH01001242">
    <property type="protein sequence ID" value="JAC93468.1"/>
    <property type="molecule type" value="mRNA"/>
</dbReference>
<proteinExistence type="evidence at transcript level"/>
<feature type="region of interest" description="Disordered" evidence="1">
    <location>
        <begin position="206"/>
        <end position="249"/>
    </location>
</feature>
<dbReference type="SUPFAM" id="SSF50814">
    <property type="entry name" value="Lipocalins"/>
    <property type="match status" value="1"/>
</dbReference>
<dbReference type="InterPro" id="IPR002970">
    <property type="entry name" value="Tick_his-bd"/>
</dbReference>
<dbReference type="Gene3D" id="2.40.128.20">
    <property type="match status" value="1"/>
</dbReference>
<dbReference type="AlphaFoldDB" id="A0A090XEU3"/>
<evidence type="ECO:0000313" key="2">
    <source>
        <dbReference type="EMBL" id="JAC93468.1"/>
    </source>
</evidence>
<name>A0A090XEU3_IXORI</name>
<dbReference type="InterPro" id="IPR012674">
    <property type="entry name" value="Calycin"/>
</dbReference>
<dbReference type="GO" id="GO:0043176">
    <property type="term" value="F:amine binding"/>
    <property type="evidence" value="ECO:0007669"/>
    <property type="project" value="InterPro"/>
</dbReference>
<feature type="compositionally biased region" description="Low complexity" evidence="1">
    <location>
        <begin position="220"/>
        <end position="242"/>
    </location>
</feature>
<protein>
    <submittedName>
        <fullName evidence="2">Putative secreted mucin</fullName>
    </submittedName>
</protein>
<dbReference type="GO" id="GO:0030682">
    <property type="term" value="P:symbiont-mediated perturbation of host defenses"/>
    <property type="evidence" value="ECO:0007669"/>
    <property type="project" value="InterPro"/>
</dbReference>
<reference evidence="2" key="1">
    <citation type="journal article" date="2015" name="PLoS Negl. Trop. Dis.">
        <title>Deep Sequencing Analysis of the Ixodes ricinus Haemocytome.</title>
        <authorList>
            <person name="Kotsyfakis M."/>
            <person name="Kopacek P."/>
            <person name="Franta Z."/>
            <person name="Pedra J.H."/>
            <person name="Ribeiro J.M."/>
        </authorList>
    </citation>
    <scope>NUCLEOTIDE SEQUENCE</scope>
</reference>
<organism evidence="2">
    <name type="scientific">Ixodes ricinus</name>
    <name type="common">Common tick</name>
    <name type="synonym">Acarus ricinus</name>
    <dbReference type="NCBI Taxonomy" id="34613"/>
    <lineage>
        <taxon>Eukaryota</taxon>
        <taxon>Metazoa</taxon>
        <taxon>Ecdysozoa</taxon>
        <taxon>Arthropoda</taxon>
        <taxon>Chelicerata</taxon>
        <taxon>Arachnida</taxon>
        <taxon>Acari</taxon>
        <taxon>Parasitiformes</taxon>
        <taxon>Ixodida</taxon>
        <taxon>Ixodoidea</taxon>
        <taxon>Ixodidae</taxon>
        <taxon>Ixodinae</taxon>
        <taxon>Ixodes</taxon>
    </lineage>
</organism>
<accession>A0A090XEU3</accession>
<sequence length="342" mass="38473">MQLKWIFIPTLTLLFDDDMVFSASDFSLLHSRRGADNKQKPEPDPFKTMESLNEKKWFLKNRASNTPPPLLGFQASCLEMEIFSVEEDSKSALMMLYYKDSNNVRQSELLNVTAKRSATGPTVLVFRFEDPINPNLTGRAVEYSVIDTDFTSCYILKTSTEKECTFWILDTADDGKSPKECTPLGSPDCVKEVYGLHETTQCSDSNTVDVLTRKPENPITPSDSTTPSSSTTPRSPTTPSSSNDSQSCYRSQVRRITCSTGNSKNKNIYLRYKSSHVGSFSTGISSNMRKDGVHTKQNMTQKSAVLTMDYKYSNKEWQTEVGKCHTETETQKPLTGKPYFFG</sequence>
<dbReference type="Pfam" id="PF02098">
    <property type="entry name" value="His_binding"/>
    <property type="match status" value="1"/>
</dbReference>
<evidence type="ECO:0000256" key="1">
    <source>
        <dbReference type="SAM" id="MobiDB-lite"/>
    </source>
</evidence>